<dbReference type="InterPro" id="IPR011043">
    <property type="entry name" value="Gal_Oxase/kelch_b-propeller"/>
</dbReference>
<reference evidence="1" key="1">
    <citation type="journal article" date="2014" name="Int. J. Syst. Evol. Microbiol.">
        <title>Complete genome sequence of Corynebacterium casei LMG S-19264T (=DSM 44701T), isolated from a smear-ripened cheese.</title>
        <authorList>
            <consortium name="US DOE Joint Genome Institute (JGI-PGF)"/>
            <person name="Walter F."/>
            <person name="Albersmeier A."/>
            <person name="Kalinowski J."/>
            <person name="Ruckert C."/>
        </authorList>
    </citation>
    <scope>NUCLEOTIDE SEQUENCE</scope>
    <source>
        <strain evidence="1">CCM 8711</strain>
    </source>
</reference>
<dbReference type="Proteomes" id="UP000662074">
    <property type="component" value="Unassembled WGS sequence"/>
</dbReference>
<proteinExistence type="predicted"/>
<sequence length="323" mass="36625">MKTQSITADFVKTICWQGNSIVDWASGIRYELDGTKKHLDYHYPYDFDSAINSRDGVYVFFYQKLGTKGLLLKNGDIVKEINRSYYCANAYEFPAVFVTLENTTYLIHCPIAYNQLDFENVETGEIITNIDGRDLSDRFYSRLEVSPNSTFLMSKGWVWHPLDEIVVFDIIKCLNNPKLLDDPQLCPNVGVEICTASFIDDETVVIGSSDEIFNEDNIECLPPKHIALWDLKTNELSKPVRTKDSTANLYAIDSSQAWDMFCFPKIVNIITGETIAENKEIDSGKQNSSIINIKASVPAIIFNNQTKQIAIMADEKITVLSLY</sequence>
<dbReference type="AlphaFoldDB" id="A0A917J617"/>
<comment type="caution">
    <text evidence="1">The sequence shown here is derived from an EMBL/GenBank/DDBJ whole genome shotgun (WGS) entry which is preliminary data.</text>
</comment>
<reference evidence="1" key="2">
    <citation type="submission" date="2020-09" db="EMBL/GenBank/DDBJ databases">
        <authorList>
            <person name="Sun Q."/>
            <person name="Sedlacek I."/>
        </authorList>
    </citation>
    <scope>NUCLEOTIDE SEQUENCE</scope>
    <source>
        <strain evidence="1">CCM 8711</strain>
    </source>
</reference>
<evidence type="ECO:0000313" key="1">
    <source>
        <dbReference type="EMBL" id="GGI49329.1"/>
    </source>
</evidence>
<evidence type="ECO:0000313" key="2">
    <source>
        <dbReference type="Proteomes" id="UP000662074"/>
    </source>
</evidence>
<dbReference type="SUPFAM" id="SSF50965">
    <property type="entry name" value="Galactose oxidase, central domain"/>
    <property type="match status" value="1"/>
</dbReference>
<accession>A0A917J617</accession>
<protein>
    <submittedName>
        <fullName evidence="1">Uncharacterized protein</fullName>
    </submittedName>
</protein>
<keyword evidence="2" id="KW-1185">Reference proteome</keyword>
<name>A0A917J617_9SPHI</name>
<dbReference type="RefSeq" id="WP_188413547.1">
    <property type="nucleotide sequence ID" value="NZ_BMDO01000001.1"/>
</dbReference>
<organism evidence="1 2">
    <name type="scientific">Mucilaginibacter galii</name>
    <dbReference type="NCBI Taxonomy" id="2005073"/>
    <lineage>
        <taxon>Bacteria</taxon>
        <taxon>Pseudomonadati</taxon>
        <taxon>Bacteroidota</taxon>
        <taxon>Sphingobacteriia</taxon>
        <taxon>Sphingobacteriales</taxon>
        <taxon>Sphingobacteriaceae</taxon>
        <taxon>Mucilaginibacter</taxon>
    </lineage>
</organism>
<dbReference type="EMBL" id="BMDO01000001">
    <property type="protein sequence ID" value="GGI49329.1"/>
    <property type="molecule type" value="Genomic_DNA"/>
</dbReference>
<gene>
    <name evidence="1" type="ORF">GCM10011425_05410</name>
</gene>